<dbReference type="SUPFAM" id="SSF52266">
    <property type="entry name" value="SGNH hydrolase"/>
    <property type="match status" value="1"/>
</dbReference>
<evidence type="ECO:0000313" key="2">
    <source>
        <dbReference type="Proteomes" id="UP000219286"/>
    </source>
</evidence>
<protein>
    <submittedName>
        <fullName evidence="1">Uncharacterized protein</fullName>
    </submittedName>
</protein>
<dbReference type="AlphaFoldDB" id="A0A2H3A830"/>
<proteinExistence type="predicted"/>
<dbReference type="Gene3D" id="3.40.50.1110">
    <property type="entry name" value="SGNH hydrolase"/>
    <property type="match status" value="1"/>
</dbReference>
<dbReference type="CDD" id="cd01833">
    <property type="entry name" value="XynB_like"/>
    <property type="match status" value="1"/>
</dbReference>
<dbReference type="EMBL" id="LFMI01000768">
    <property type="protein sequence ID" value="OTA07314.1"/>
    <property type="molecule type" value="Genomic_DNA"/>
</dbReference>
<reference evidence="1 2" key="1">
    <citation type="journal article" date="2015" name="Genome Announc.">
        <title>Genome sequence and annotation of Trichoderma parareesei, the ancestor of the cellulase producer Trichoderma reesei.</title>
        <authorList>
            <person name="Yang D."/>
            <person name="Pomraning K."/>
            <person name="Kopchinskiy A."/>
            <person name="Karimi Aghcheh R."/>
            <person name="Atanasova L."/>
            <person name="Chenthamara K."/>
            <person name="Baker S.E."/>
            <person name="Zhang R."/>
            <person name="Shen Q."/>
            <person name="Freitag M."/>
            <person name="Kubicek C.P."/>
            <person name="Druzhinina I.S."/>
        </authorList>
    </citation>
    <scope>NUCLEOTIDE SEQUENCE [LARGE SCALE GENOMIC DNA]</scope>
    <source>
        <strain evidence="1 2">CBS 125925</strain>
    </source>
</reference>
<accession>A0A2H3A830</accession>
<dbReference type="GO" id="GO:0016788">
    <property type="term" value="F:hydrolase activity, acting on ester bonds"/>
    <property type="evidence" value="ECO:0007669"/>
    <property type="project" value="InterPro"/>
</dbReference>
<organism evidence="1 2">
    <name type="scientific">Trichoderma parareesei</name>
    <name type="common">Filamentous fungus</name>
    <dbReference type="NCBI Taxonomy" id="858221"/>
    <lineage>
        <taxon>Eukaryota</taxon>
        <taxon>Fungi</taxon>
        <taxon>Dikarya</taxon>
        <taxon>Ascomycota</taxon>
        <taxon>Pezizomycotina</taxon>
        <taxon>Sordariomycetes</taxon>
        <taxon>Hypocreomycetidae</taxon>
        <taxon>Hypocreales</taxon>
        <taxon>Hypocreaceae</taxon>
        <taxon>Trichoderma</taxon>
    </lineage>
</organism>
<dbReference type="OrthoDB" id="2119228at2759"/>
<name>A0A2H3A830_TRIPA</name>
<gene>
    <name evidence="1" type="ORF">A9Z42_0082030</name>
</gene>
<comment type="caution">
    <text evidence="1">The sequence shown here is derived from an EMBL/GenBank/DDBJ whole genome shotgun (WGS) entry which is preliminary data.</text>
</comment>
<sequence length="219" mass="24082">MIADLIASTNGSNPGLSLAGRRRQSALRVMVVGDSMSQGRAVAVDKGLIQGVLESTPADLILFMLGFNDMGWFYSDAIGTIDSVETFISNARAANPNIKLAVANVPQRSFIGGREDLVENTEIYNALLAKYITQWTTEQSPIHLVELEQNYDCAPDSCPAGYDGLHPTAWDDPNLVRPLPEPGNFQMFSSPQGVTATWDADHIEWKRRKGYVQVNQLIR</sequence>
<keyword evidence="2" id="KW-1185">Reference proteome</keyword>
<dbReference type="InterPro" id="IPR036514">
    <property type="entry name" value="SGNH_hydro_sf"/>
</dbReference>
<dbReference type="Proteomes" id="UP000219286">
    <property type="component" value="Unassembled WGS sequence"/>
</dbReference>
<dbReference type="InterPro" id="IPR001087">
    <property type="entry name" value="GDSL"/>
</dbReference>
<evidence type="ECO:0000313" key="1">
    <source>
        <dbReference type="EMBL" id="OTA07314.1"/>
    </source>
</evidence>
<dbReference type="Pfam" id="PF00657">
    <property type="entry name" value="Lipase_GDSL"/>
    <property type="match status" value="1"/>
</dbReference>